<evidence type="ECO:0000259" key="1">
    <source>
        <dbReference type="Pfam" id="PF13302"/>
    </source>
</evidence>
<dbReference type="AlphaFoldDB" id="A0AAJ6B802"/>
<dbReference type="Proteomes" id="UP001214530">
    <property type="component" value="Chromosome"/>
</dbReference>
<name>A0AAJ6B802_9SPHI</name>
<sequence length="179" mass="20572">MLKPIAFENDHLLIHPFRSEDLQKYDQLVADIYTILSDDRTLKYLPAKRINNLKEAETFLQTMILGSHSGRNHIHFIHDKKLDKVIGLIDIISPEMAREFYNIKAYPYFIEFYLSSSATGCYIMTEILPAVVDAILNQGIESIGAVVNRKNIAAKRVLEKANFTYKARFDALQDLYETA</sequence>
<feature type="domain" description="N-acetyltransferase" evidence="1">
    <location>
        <begin position="12"/>
        <end position="164"/>
    </location>
</feature>
<evidence type="ECO:0000313" key="3">
    <source>
        <dbReference type="Proteomes" id="UP001214530"/>
    </source>
</evidence>
<organism evidence="2 3">
    <name type="scientific">Candidatus Pedobacter colombiensis</name>
    <dbReference type="NCBI Taxonomy" id="3121371"/>
    <lineage>
        <taxon>Bacteria</taxon>
        <taxon>Pseudomonadati</taxon>
        <taxon>Bacteroidota</taxon>
        <taxon>Sphingobacteriia</taxon>
        <taxon>Sphingobacteriales</taxon>
        <taxon>Sphingobacteriaceae</taxon>
        <taxon>Pedobacter</taxon>
    </lineage>
</organism>
<dbReference type="InterPro" id="IPR016181">
    <property type="entry name" value="Acyl_CoA_acyltransferase"/>
</dbReference>
<gene>
    <name evidence="2" type="ORF">P0Y49_04535</name>
</gene>
<proteinExistence type="predicted"/>
<dbReference type="InterPro" id="IPR000182">
    <property type="entry name" value="GNAT_dom"/>
</dbReference>
<protein>
    <submittedName>
        <fullName evidence="2">GNAT family N-acetyltransferase</fullName>
    </submittedName>
</protein>
<dbReference type="InterPro" id="IPR051531">
    <property type="entry name" value="N-acetyltransferase"/>
</dbReference>
<dbReference type="EMBL" id="CP119313">
    <property type="protein sequence ID" value="WEK20404.1"/>
    <property type="molecule type" value="Genomic_DNA"/>
</dbReference>
<dbReference type="SUPFAM" id="SSF55729">
    <property type="entry name" value="Acyl-CoA N-acyltransferases (Nat)"/>
    <property type="match status" value="1"/>
</dbReference>
<dbReference type="Gene3D" id="3.40.630.30">
    <property type="match status" value="1"/>
</dbReference>
<reference evidence="2" key="1">
    <citation type="submission" date="2023-03" db="EMBL/GenBank/DDBJ databases">
        <title>Andean soil-derived lignocellulolytic bacterial consortium as a source of novel taxa and putative plastic-active enzymes.</title>
        <authorList>
            <person name="Diaz-Garcia L."/>
            <person name="Chuvochina M."/>
            <person name="Feuerriegel G."/>
            <person name="Bunk B."/>
            <person name="Sproer C."/>
            <person name="Streit W.R."/>
            <person name="Rodriguez L.M."/>
            <person name="Overmann J."/>
            <person name="Jimenez D.J."/>
        </authorList>
    </citation>
    <scope>NUCLEOTIDE SEQUENCE</scope>
    <source>
        <strain evidence="2">MAG 3858</strain>
    </source>
</reference>
<accession>A0AAJ6B802</accession>
<evidence type="ECO:0000313" key="2">
    <source>
        <dbReference type="EMBL" id="WEK20404.1"/>
    </source>
</evidence>
<dbReference type="Pfam" id="PF13302">
    <property type="entry name" value="Acetyltransf_3"/>
    <property type="match status" value="1"/>
</dbReference>
<dbReference type="PANTHER" id="PTHR43792">
    <property type="entry name" value="GNAT FAMILY, PUTATIVE (AFU_ORTHOLOGUE AFUA_3G00765)-RELATED-RELATED"/>
    <property type="match status" value="1"/>
</dbReference>
<dbReference type="GO" id="GO:0016747">
    <property type="term" value="F:acyltransferase activity, transferring groups other than amino-acyl groups"/>
    <property type="evidence" value="ECO:0007669"/>
    <property type="project" value="InterPro"/>
</dbReference>